<organism evidence="1 2">
    <name type="scientific">Clostridium carnis</name>
    <dbReference type="NCBI Taxonomy" id="1530"/>
    <lineage>
        <taxon>Bacteria</taxon>
        <taxon>Bacillati</taxon>
        <taxon>Bacillota</taxon>
        <taxon>Clostridia</taxon>
        <taxon>Eubacteriales</taxon>
        <taxon>Clostridiaceae</taxon>
        <taxon>Clostridium</taxon>
    </lineage>
</organism>
<proteinExistence type="predicted"/>
<reference evidence="1 2" key="1">
    <citation type="submission" date="2018-11" db="EMBL/GenBank/DDBJ databases">
        <authorList>
            <consortium name="Pathogen Informatics"/>
        </authorList>
    </citation>
    <scope>NUCLEOTIDE SEQUENCE [LARGE SCALE GENOMIC DNA]</scope>
    <source>
        <strain evidence="1 2">NCTC10913</strain>
    </source>
</reference>
<sequence length="78" mass="9333">MEEIKRIPNKISINNYVIIFSYKTKKGYYREQERQIYATSEVLAKVNFKLWANKQRTMFNVEILSIVENSKKSKIIDV</sequence>
<gene>
    <name evidence="1" type="ORF">NCTC10913_04925</name>
</gene>
<keyword evidence="2" id="KW-1185">Reference proteome</keyword>
<evidence type="ECO:0000313" key="1">
    <source>
        <dbReference type="EMBL" id="VDG74679.1"/>
    </source>
</evidence>
<dbReference type="Proteomes" id="UP000277570">
    <property type="component" value="Unassembled WGS sequence"/>
</dbReference>
<evidence type="ECO:0000313" key="2">
    <source>
        <dbReference type="Proteomes" id="UP000277570"/>
    </source>
</evidence>
<accession>A0ABY6T185</accession>
<comment type="caution">
    <text evidence="1">The sequence shown here is derived from an EMBL/GenBank/DDBJ whole genome shotgun (WGS) entry which is preliminary data.</text>
</comment>
<name>A0ABY6T185_9CLOT</name>
<protein>
    <submittedName>
        <fullName evidence="1">Uncharacterized protein</fullName>
    </submittedName>
</protein>
<dbReference type="RefSeq" id="WP_125150235.1">
    <property type="nucleotide sequence ID" value="NZ_UYIN01000024.1"/>
</dbReference>
<dbReference type="EMBL" id="UYIN01000024">
    <property type="protein sequence ID" value="VDG74679.1"/>
    <property type="molecule type" value="Genomic_DNA"/>
</dbReference>